<protein>
    <recommendedName>
        <fullName evidence="5">DUF2187 domain-containing protein</fullName>
    </recommendedName>
</protein>
<dbReference type="AlphaFoldDB" id="A0A0R2FFC6"/>
<evidence type="ECO:0008006" key="5">
    <source>
        <dbReference type="Google" id="ProtNLM"/>
    </source>
</evidence>
<evidence type="ECO:0000313" key="4">
    <source>
        <dbReference type="Proteomes" id="UP000051751"/>
    </source>
</evidence>
<evidence type="ECO:0000313" key="3">
    <source>
        <dbReference type="Proteomes" id="UP000051645"/>
    </source>
</evidence>
<evidence type="ECO:0000313" key="2">
    <source>
        <dbReference type="EMBL" id="KRN29928.1"/>
    </source>
</evidence>
<dbReference type="Proteomes" id="UP000051645">
    <property type="component" value="Unassembled WGS sequence"/>
</dbReference>
<name>A0A0R2FFC6_9LACO</name>
<comment type="caution">
    <text evidence="1">The sequence shown here is derived from an EMBL/GenBank/DDBJ whole genome shotgun (WGS) entry which is preliminary data.</text>
</comment>
<reference evidence="3 4" key="1">
    <citation type="journal article" date="2015" name="Genome Announc.">
        <title>Expanding the biotechnology potential of lactobacilli through comparative genomics of 213 strains and associated genera.</title>
        <authorList>
            <person name="Sun Z."/>
            <person name="Harris H.M."/>
            <person name="McCann A."/>
            <person name="Guo C."/>
            <person name="Argimon S."/>
            <person name="Zhang W."/>
            <person name="Yang X."/>
            <person name="Jeffery I.B."/>
            <person name="Cooney J.C."/>
            <person name="Kagawa T.F."/>
            <person name="Liu W."/>
            <person name="Song Y."/>
            <person name="Salvetti E."/>
            <person name="Wrobel A."/>
            <person name="Rasinkangas P."/>
            <person name="Parkhill J."/>
            <person name="Rea M.C."/>
            <person name="O'Sullivan O."/>
            <person name="Ritari J."/>
            <person name="Douillard F.P."/>
            <person name="Paul Ross R."/>
            <person name="Yang R."/>
            <person name="Briner A.E."/>
            <person name="Felis G.E."/>
            <person name="de Vos W.M."/>
            <person name="Barrangou R."/>
            <person name="Klaenhammer T.R."/>
            <person name="Caufield P.W."/>
            <person name="Cui Y."/>
            <person name="Zhang H."/>
            <person name="O'Toole P.W."/>
        </authorList>
    </citation>
    <scope>NUCLEOTIDE SEQUENCE [LARGE SCALE GENOMIC DNA]</scope>
    <source>
        <strain evidence="1 4">ATCC BAA-66</strain>
        <strain evidence="2 3">DSM 13344</strain>
    </source>
</reference>
<gene>
    <name evidence="1" type="ORF">IV38_GL000695</name>
    <name evidence="2" type="ORF">IV40_GL000526</name>
</gene>
<sequence length="84" mass="9435">MAGYSSHKLTDITVNEKNSAFEVGDMVHVVKEHALPNFDGKIEKKYTNSALVAFKPGAKISQQMFEDFNGHYVVNYDKLKVIAE</sequence>
<dbReference type="RefSeq" id="WP_057771148.1">
    <property type="nucleotide sequence ID" value="NZ_JQAT01000010.1"/>
</dbReference>
<accession>A0A0R2FFC6</accession>
<evidence type="ECO:0000313" key="1">
    <source>
        <dbReference type="EMBL" id="KRN27289.1"/>
    </source>
</evidence>
<dbReference type="EMBL" id="JQAZ01000010">
    <property type="protein sequence ID" value="KRN29928.1"/>
    <property type="molecule type" value="Genomic_DNA"/>
</dbReference>
<dbReference type="EMBL" id="JQAT01000010">
    <property type="protein sequence ID" value="KRN27289.1"/>
    <property type="molecule type" value="Genomic_DNA"/>
</dbReference>
<keyword evidence="3" id="KW-1185">Reference proteome</keyword>
<dbReference type="Proteomes" id="UP000051751">
    <property type="component" value="Unassembled WGS sequence"/>
</dbReference>
<proteinExistence type="predicted"/>
<dbReference type="PATRIC" id="fig|81857.3.peg.699"/>
<organism evidence="1 4">
    <name type="scientific">Lactobacillus selangorensis</name>
    <dbReference type="NCBI Taxonomy" id="81857"/>
    <lineage>
        <taxon>Bacteria</taxon>
        <taxon>Bacillati</taxon>
        <taxon>Bacillota</taxon>
        <taxon>Bacilli</taxon>
        <taxon>Lactobacillales</taxon>
        <taxon>Lactobacillaceae</taxon>
        <taxon>Lactobacillus</taxon>
    </lineage>
</organism>